<dbReference type="EMBL" id="CDHN01000004">
    <property type="protein sequence ID" value="CEJ92419.1"/>
    <property type="molecule type" value="Genomic_DNA"/>
</dbReference>
<evidence type="ECO:0008006" key="9">
    <source>
        <dbReference type="Google" id="ProtNLM"/>
    </source>
</evidence>
<feature type="transmembrane region" description="Helical" evidence="6">
    <location>
        <begin position="120"/>
        <end position="139"/>
    </location>
</feature>
<dbReference type="PANTHER" id="PTHR23501:SF55">
    <property type="entry name" value="SIDEROPHORE IRON TRANSPORTER, PUTATIVE (AFU_ORTHOLOGUE AFUA_3G03440)-RELATED"/>
    <property type="match status" value="1"/>
</dbReference>
<dbReference type="GO" id="GO:0022857">
    <property type="term" value="F:transmembrane transporter activity"/>
    <property type="evidence" value="ECO:0007669"/>
    <property type="project" value="InterPro"/>
</dbReference>
<feature type="transmembrane region" description="Helical" evidence="6">
    <location>
        <begin position="396"/>
        <end position="416"/>
    </location>
</feature>
<evidence type="ECO:0000313" key="7">
    <source>
        <dbReference type="EMBL" id="CEJ92419.1"/>
    </source>
</evidence>
<comment type="subcellular location">
    <subcellularLocation>
        <location evidence="1">Membrane</location>
        <topology evidence="1">Multi-pass membrane protein</topology>
    </subcellularLocation>
</comment>
<reference evidence="7 8" key="1">
    <citation type="journal article" date="2015" name="Genome Announc.">
        <title>Draft Genome Sequence and Gene Annotation of the Entomopathogenic Fungus Verticillium hemipterigenum.</title>
        <authorList>
            <person name="Horn F."/>
            <person name="Habel A."/>
            <person name="Scharf D.H."/>
            <person name="Dworschak J."/>
            <person name="Brakhage A.A."/>
            <person name="Guthke R."/>
            <person name="Hertweck C."/>
            <person name="Linde J."/>
        </authorList>
    </citation>
    <scope>NUCLEOTIDE SEQUENCE [LARGE SCALE GENOMIC DNA]</scope>
</reference>
<evidence type="ECO:0000256" key="3">
    <source>
        <dbReference type="ARBA" id="ARBA00022989"/>
    </source>
</evidence>
<sequence>MPTLSETTHDPSAPNAPAYSVIADEAKPQDSDGQPKAATANSVVPLAEWSTVTKYCTVVGTYVMILVVSLRATVALTLTPYMTSDFGAHSLIPLTNLLAYVVSAVVQLPLSRVISHSGHVYTLIAIVLVDTLGLVLLATCRTVEWYAAGFVMFETAFGGLTYILRLLIIDTVKKQHQAVAFGLTTVPYLITPFAGPPMAQAFLEGPGWRWAYGSFAIVMPVFGIAMVIVLVIGERSAKRQTVHKSKLLWARVVDYMIEIDVVGLILCCVGIGMLLVCITVATAGLIHWNSSAFISMLAISIDLLVTLVGYERSLASQPFVTPGILSDRCALGATLAISGQHMSYGIWFSYFTSYLQVVFYQSIRNAGYISNIYLLGWGISAGVAGLILHYTHRFKLVTAMSIAGTILSTGLILYCSKPGSSISGLIGCQVVFSISAGFISVSMMMGVLHKAKPGENPMRMALFFMISLLFSALGSTVSTAIWRNVLPGTLDRHLPEGLKNQATKIAGSIVVQLSYPRGSVGRDAIILAFAEAWRSLMIAGTSVLGLSVVGVLAMKEGQPSRRVESPEADKV</sequence>
<dbReference type="OrthoDB" id="2241241at2759"/>
<feature type="transmembrane region" description="Helical" evidence="6">
    <location>
        <begin position="422"/>
        <end position="448"/>
    </location>
</feature>
<keyword evidence="4 6" id="KW-0472">Membrane</keyword>
<evidence type="ECO:0000313" key="8">
    <source>
        <dbReference type="Proteomes" id="UP000039046"/>
    </source>
</evidence>
<gene>
    <name evidence="7" type="ORF">VHEMI08073</name>
</gene>
<keyword evidence="3 6" id="KW-1133">Transmembrane helix</keyword>
<feature type="transmembrane region" description="Helical" evidence="6">
    <location>
        <begin position="86"/>
        <end position="108"/>
    </location>
</feature>
<dbReference type="InterPro" id="IPR011701">
    <property type="entry name" value="MFS"/>
</dbReference>
<keyword evidence="2 6" id="KW-0812">Transmembrane</keyword>
<dbReference type="Proteomes" id="UP000039046">
    <property type="component" value="Unassembled WGS sequence"/>
</dbReference>
<dbReference type="InterPro" id="IPR036259">
    <property type="entry name" value="MFS_trans_sf"/>
</dbReference>
<feature type="transmembrane region" description="Helical" evidence="6">
    <location>
        <begin position="292"/>
        <end position="310"/>
    </location>
</feature>
<feature type="transmembrane region" description="Helical" evidence="6">
    <location>
        <begin position="145"/>
        <end position="167"/>
    </location>
</feature>
<feature type="transmembrane region" description="Helical" evidence="6">
    <location>
        <begin position="55"/>
        <end position="74"/>
    </location>
</feature>
<proteinExistence type="predicted"/>
<feature type="transmembrane region" description="Helical" evidence="6">
    <location>
        <begin position="532"/>
        <end position="553"/>
    </location>
</feature>
<evidence type="ECO:0000256" key="4">
    <source>
        <dbReference type="ARBA" id="ARBA00023136"/>
    </source>
</evidence>
<dbReference type="Gene3D" id="1.20.1250.20">
    <property type="entry name" value="MFS general substrate transporter like domains"/>
    <property type="match status" value="2"/>
</dbReference>
<evidence type="ECO:0000256" key="1">
    <source>
        <dbReference type="ARBA" id="ARBA00004141"/>
    </source>
</evidence>
<dbReference type="SUPFAM" id="SSF103473">
    <property type="entry name" value="MFS general substrate transporter"/>
    <property type="match status" value="1"/>
</dbReference>
<keyword evidence="8" id="KW-1185">Reference proteome</keyword>
<feature type="transmembrane region" description="Helical" evidence="6">
    <location>
        <begin position="210"/>
        <end position="232"/>
    </location>
</feature>
<feature type="transmembrane region" description="Helical" evidence="6">
    <location>
        <begin position="253"/>
        <end position="286"/>
    </location>
</feature>
<dbReference type="AlphaFoldDB" id="A0A0A1TCA8"/>
<organism evidence="7 8">
    <name type="scientific">[Torrubiella] hemipterigena</name>
    <dbReference type="NCBI Taxonomy" id="1531966"/>
    <lineage>
        <taxon>Eukaryota</taxon>
        <taxon>Fungi</taxon>
        <taxon>Dikarya</taxon>
        <taxon>Ascomycota</taxon>
        <taxon>Pezizomycotina</taxon>
        <taxon>Sordariomycetes</taxon>
        <taxon>Hypocreomycetidae</taxon>
        <taxon>Hypocreales</taxon>
        <taxon>Clavicipitaceae</taxon>
        <taxon>Clavicipitaceae incertae sedis</taxon>
        <taxon>'Torrubiella' clade</taxon>
    </lineage>
</organism>
<evidence type="ECO:0000256" key="6">
    <source>
        <dbReference type="SAM" id="Phobius"/>
    </source>
</evidence>
<dbReference type="Pfam" id="PF07690">
    <property type="entry name" value="MFS_1"/>
    <property type="match status" value="1"/>
</dbReference>
<evidence type="ECO:0000256" key="2">
    <source>
        <dbReference type="ARBA" id="ARBA00022692"/>
    </source>
</evidence>
<feature type="transmembrane region" description="Helical" evidence="6">
    <location>
        <begin position="179"/>
        <end position="198"/>
    </location>
</feature>
<dbReference type="PANTHER" id="PTHR23501">
    <property type="entry name" value="MAJOR FACILITATOR SUPERFAMILY"/>
    <property type="match status" value="1"/>
</dbReference>
<dbReference type="HOGENOM" id="CLU_012970_1_0_1"/>
<feature type="region of interest" description="Disordered" evidence="5">
    <location>
        <begin position="1"/>
        <end position="37"/>
    </location>
</feature>
<feature type="transmembrane region" description="Helical" evidence="6">
    <location>
        <begin position="368"/>
        <end position="389"/>
    </location>
</feature>
<accession>A0A0A1TCA8</accession>
<name>A0A0A1TCA8_9HYPO</name>
<protein>
    <recommendedName>
        <fullName evidence="9">Major facilitator superfamily (MFS) profile domain-containing protein</fullName>
    </recommendedName>
</protein>
<dbReference type="GO" id="GO:0005886">
    <property type="term" value="C:plasma membrane"/>
    <property type="evidence" value="ECO:0007669"/>
    <property type="project" value="TreeGrafter"/>
</dbReference>
<evidence type="ECO:0000256" key="5">
    <source>
        <dbReference type="SAM" id="MobiDB-lite"/>
    </source>
</evidence>
<feature type="transmembrane region" description="Helical" evidence="6">
    <location>
        <begin position="330"/>
        <end position="348"/>
    </location>
</feature>
<feature type="transmembrane region" description="Helical" evidence="6">
    <location>
        <begin position="460"/>
        <end position="482"/>
    </location>
</feature>